<dbReference type="GO" id="GO:0009103">
    <property type="term" value="P:lipopolysaccharide biosynthetic process"/>
    <property type="evidence" value="ECO:0007669"/>
    <property type="project" value="TreeGrafter"/>
</dbReference>
<sequence length="447" mass="50330">MNPPKIMSTPNATRPNISKKIFDVVMFTSDDPIDRRILLEAESLIDAGYSVIIVIPEGNLSCGNPDFVIRMNELRVSTQKINKNFSSKIINTYRILRPVLQKIGFNITLLRSIFWSLLVSPEDLYLGLFEPALKVVRGRVFVAHDLPMLPVALAAAAQQNGRVVFDSHELFAEQDLFISERRVWRRLETRLIKQADRVITVNQSIAAELARRYAIPVPEVIANCERWRPHDAFSQGPTLRELIGVNADRRIILFQGGLLPNRNLANLVRAMAHVQSSRAILVLLGDGPLKISLRRIVERENLNNCVFFLDAVPQDQLLELTRGADVGIIPYRASCLNTYLCTPNKLYEFIMARLPIIAADLPEIRVVIERYGIGRVGDVDSATSIAKLIDSFFSRTSQTGPELAARLEHAADELCWEREAPKLVATIRVVSTRPESQRPGFVRHDVV</sequence>
<evidence type="ECO:0000259" key="3">
    <source>
        <dbReference type="Pfam" id="PF13439"/>
    </source>
</evidence>
<comment type="caution">
    <text evidence="4">The sequence shown here is derived from an EMBL/GenBank/DDBJ whole genome shotgun (WGS) entry which is preliminary data.</text>
</comment>
<dbReference type="InterPro" id="IPR001296">
    <property type="entry name" value="Glyco_trans_1"/>
</dbReference>
<proteinExistence type="predicted"/>
<dbReference type="Pfam" id="PF13439">
    <property type="entry name" value="Glyco_transf_4"/>
    <property type="match status" value="1"/>
</dbReference>
<dbReference type="EMBL" id="QPMH01000041">
    <property type="protein sequence ID" value="RDD60143.1"/>
    <property type="molecule type" value="Genomic_DNA"/>
</dbReference>
<dbReference type="Proteomes" id="UP000253941">
    <property type="component" value="Unassembled WGS sequence"/>
</dbReference>
<dbReference type="Pfam" id="PF00534">
    <property type="entry name" value="Glycos_transf_1"/>
    <property type="match status" value="1"/>
</dbReference>
<dbReference type="PANTHER" id="PTHR46401:SF2">
    <property type="entry name" value="GLYCOSYLTRANSFERASE WBBK-RELATED"/>
    <property type="match status" value="1"/>
</dbReference>
<evidence type="ECO:0000313" key="5">
    <source>
        <dbReference type="Proteomes" id="UP000253941"/>
    </source>
</evidence>
<feature type="domain" description="Glycosyl transferase family 1" evidence="2">
    <location>
        <begin position="243"/>
        <end position="408"/>
    </location>
</feature>
<dbReference type="Gene3D" id="3.40.50.2000">
    <property type="entry name" value="Glycogen Phosphorylase B"/>
    <property type="match status" value="2"/>
</dbReference>
<dbReference type="InterPro" id="IPR028098">
    <property type="entry name" value="Glyco_trans_4-like_N"/>
</dbReference>
<dbReference type="PANTHER" id="PTHR46401">
    <property type="entry name" value="GLYCOSYLTRANSFERASE WBBK-RELATED"/>
    <property type="match status" value="1"/>
</dbReference>
<feature type="domain" description="Glycosyltransferase subfamily 4-like N-terminal" evidence="3">
    <location>
        <begin position="142"/>
        <end position="223"/>
    </location>
</feature>
<name>A0A369T481_9PROT</name>
<dbReference type="GO" id="GO:0016757">
    <property type="term" value="F:glycosyltransferase activity"/>
    <property type="evidence" value="ECO:0007669"/>
    <property type="project" value="InterPro"/>
</dbReference>
<keyword evidence="5" id="KW-1185">Reference proteome</keyword>
<organism evidence="4 5">
    <name type="scientific">Ferruginivarius sediminum</name>
    <dbReference type="NCBI Taxonomy" id="2661937"/>
    <lineage>
        <taxon>Bacteria</taxon>
        <taxon>Pseudomonadati</taxon>
        <taxon>Pseudomonadota</taxon>
        <taxon>Alphaproteobacteria</taxon>
        <taxon>Rhodospirillales</taxon>
        <taxon>Rhodospirillaceae</taxon>
        <taxon>Ferruginivarius</taxon>
    </lineage>
</organism>
<evidence type="ECO:0000313" key="4">
    <source>
        <dbReference type="EMBL" id="RDD60143.1"/>
    </source>
</evidence>
<keyword evidence="1 4" id="KW-0808">Transferase</keyword>
<evidence type="ECO:0000256" key="1">
    <source>
        <dbReference type="ARBA" id="ARBA00022679"/>
    </source>
</evidence>
<dbReference type="SUPFAM" id="SSF53756">
    <property type="entry name" value="UDP-Glycosyltransferase/glycogen phosphorylase"/>
    <property type="match status" value="1"/>
</dbReference>
<accession>A0A369T481</accession>
<evidence type="ECO:0000259" key="2">
    <source>
        <dbReference type="Pfam" id="PF00534"/>
    </source>
</evidence>
<gene>
    <name evidence="4" type="ORF">DRB17_19595</name>
</gene>
<protein>
    <submittedName>
        <fullName evidence="4">Glycosyltransferase</fullName>
    </submittedName>
</protein>
<dbReference type="AlphaFoldDB" id="A0A369T481"/>
<reference evidence="4 5" key="1">
    <citation type="submission" date="2018-07" db="EMBL/GenBank/DDBJ databases">
        <title>Venubactetium sediminum gen. nov., sp. nov., isolated from a marine solar saltern.</title>
        <authorList>
            <person name="Wang S."/>
        </authorList>
    </citation>
    <scope>NUCLEOTIDE SEQUENCE [LARGE SCALE GENOMIC DNA]</scope>
    <source>
        <strain evidence="4 5">WD2A32</strain>
    </source>
</reference>